<accession>A0ABW0X057</accession>
<organism evidence="3 4">
    <name type="scientific">Kitasatospora misakiensis</name>
    <dbReference type="NCBI Taxonomy" id="67330"/>
    <lineage>
        <taxon>Bacteria</taxon>
        <taxon>Bacillati</taxon>
        <taxon>Actinomycetota</taxon>
        <taxon>Actinomycetes</taxon>
        <taxon>Kitasatosporales</taxon>
        <taxon>Streptomycetaceae</taxon>
        <taxon>Kitasatospora</taxon>
    </lineage>
</organism>
<comment type="caution">
    <text evidence="3">The sequence shown here is derived from an EMBL/GenBank/DDBJ whole genome shotgun (WGS) entry which is preliminary data.</text>
</comment>
<dbReference type="Pfam" id="PF14200">
    <property type="entry name" value="RicinB_lectin_2"/>
    <property type="match status" value="1"/>
</dbReference>
<keyword evidence="1" id="KW-0732">Signal</keyword>
<dbReference type="Gene3D" id="2.80.10.50">
    <property type="match status" value="1"/>
</dbReference>
<dbReference type="PROSITE" id="PS50231">
    <property type="entry name" value="RICIN_B_LECTIN"/>
    <property type="match status" value="1"/>
</dbReference>
<dbReference type="PANTHER" id="PTHR33321:SF12">
    <property type="entry name" value="PLANT BASIC SECRETORY PROTEIN (BSP) FAMILY PROTEIN"/>
    <property type="match status" value="1"/>
</dbReference>
<dbReference type="Proteomes" id="UP001595975">
    <property type="component" value="Unassembled WGS sequence"/>
</dbReference>
<feature type="domain" description="Ricin B lectin" evidence="2">
    <location>
        <begin position="40"/>
        <end position="172"/>
    </location>
</feature>
<sequence length="372" mass="40568">MISRRTAATAVLVAATAVSGTVLGAGTASASTTDLPLPVSGAEYRVSSKAGGALQWDSRTTGSNVVIRDWNEASAQQLWTIKDEGAGTWSVKVPGTNNAIDRDTGRNTVGSWNYVGADNQRWSLHNTTLGDGRGWLLRNVSDPSLCLTRGADLNAKVAACNAGDPAQNWNLDRSTGTTPPTPGRPVIDLDYSQAPDLGPWLERQKQTLADYYPTISNLVTKGAWTAAPRFRIVLDPQITDHPAEARPGAVPEIHAGVSYTRGNQNDTGFLLHEAAHVAFFGHPDDRPWWLEEGLADWVRYYNFQPGTVHPLAPGDRYDSGYSATARFIDHVAKTYRRPDLPYLLNTRNYGSGQIWVQLTGKTADQLWNEMPK</sequence>
<dbReference type="SMART" id="SM00458">
    <property type="entry name" value="RICIN"/>
    <property type="match status" value="1"/>
</dbReference>
<dbReference type="InterPro" id="IPR007541">
    <property type="entry name" value="Uncharacterised_BSP"/>
</dbReference>
<dbReference type="CDD" id="cd00161">
    <property type="entry name" value="beta-trefoil_Ricin-like"/>
    <property type="match status" value="1"/>
</dbReference>
<gene>
    <name evidence="3" type="ORF">ACFP3U_09200</name>
</gene>
<dbReference type="SUPFAM" id="SSF50370">
    <property type="entry name" value="Ricin B-like lectins"/>
    <property type="match status" value="1"/>
</dbReference>
<dbReference type="InterPro" id="IPR035992">
    <property type="entry name" value="Ricin_B-like_lectins"/>
</dbReference>
<evidence type="ECO:0000256" key="1">
    <source>
        <dbReference type="SAM" id="SignalP"/>
    </source>
</evidence>
<dbReference type="RefSeq" id="WP_380224808.1">
    <property type="nucleotide sequence ID" value="NZ_JBHSOF010000008.1"/>
</dbReference>
<feature type="chain" id="PRO_5046242563" evidence="1">
    <location>
        <begin position="25"/>
        <end position="372"/>
    </location>
</feature>
<keyword evidence="4" id="KW-1185">Reference proteome</keyword>
<proteinExistence type="predicted"/>
<feature type="signal peptide" evidence="1">
    <location>
        <begin position="1"/>
        <end position="24"/>
    </location>
</feature>
<name>A0ABW0X057_9ACTN</name>
<protein>
    <submittedName>
        <fullName evidence="3">Basic secretory protein-like protein</fullName>
    </submittedName>
</protein>
<dbReference type="InterPro" id="IPR000772">
    <property type="entry name" value="Ricin_B_lectin"/>
</dbReference>
<evidence type="ECO:0000259" key="2">
    <source>
        <dbReference type="SMART" id="SM00458"/>
    </source>
</evidence>
<dbReference type="PANTHER" id="PTHR33321">
    <property type="match status" value="1"/>
</dbReference>
<dbReference type="EMBL" id="JBHSOF010000008">
    <property type="protein sequence ID" value="MFC5663158.1"/>
    <property type="molecule type" value="Genomic_DNA"/>
</dbReference>
<dbReference type="Pfam" id="PF04450">
    <property type="entry name" value="BSP"/>
    <property type="match status" value="1"/>
</dbReference>
<reference evidence="4" key="1">
    <citation type="journal article" date="2019" name="Int. J. Syst. Evol. Microbiol.">
        <title>The Global Catalogue of Microorganisms (GCM) 10K type strain sequencing project: providing services to taxonomists for standard genome sequencing and annotation.</title>
        <authorList>
            <consortium name="The Broad Institute Genomics Platform"/>
            <consortium name="The Broad Institute Genome Sequencing Center for Infectious Disease"/>
            <person name="Wu L."/>
            <person name="Ma J."/>
        </authorList>
    </citation>
    <scope>NUCLEOTIDE SEQUENCE [LARGE SCALE GENOMIC DNA]</scope>
    <source>
        <strain evidence="4">CGMCC 4.1437</strain>
    </source>
</reference>
<evidence type="ECO:0000313" key="3">
    <source>
        <dbReference type="EMBL" id="MFC5663158.1"/>
    </source>
</evidence>
<evidence type="ECO:0000313" key="4">
    <source>
        <dbReference type="Proteomes" id="UP001595975"/>
    </source>
</evidence>